<organism evidence="2 3">
    <name type="scientific">Oedothorax gibbosus</name>
    <dbReference type="NCBI Taxonomy" id="931172"/>
    <lineage>
        <taxon>Eukaryota</taxon>
        <taxon>Metazoa</taxon>
        <taxon>Ecdysozoa</taxon>
        <taxon>Arthropoda</taxon>
        <taxon>Chelicerata</taxon>
        <taxon>Arachnida</taxon>
        <taxon>Araneae</taxon>
        <taxon>Araneomorphae</taxon>
        <taxon>Entelegynae</taxon>
        <taxon>Araneoidea</taxon>
        <taxon>Linyphiidae</taxon>
        <taxon>Erigoninae</taxon>
        <taxon>Oedothorax</taxon>
    </lineage>
</organism>
<dbReference type="AlphaFoldDB" id="A0AAV6TK21"/>
<reference evidence="2 3" key="1">
    <citation type="journal article" date="2022" name="Nat. Ecol. Evol.">
        <title>A masculinizing supergene underlies an exaggerated male reproductive morph in a spider.</title>
        <authorList>
            <person name="Hendrickx F."/>
            <person name="De Corte Z."/>
            <person name="Sonet G."/>
            <person name="Van Belleghem S.M."/>
            <person name="Kostlbacher S."/>
            <person name="Vangestel C."/>
        </authorList>
    </citation>
    <scope>NUCLEOTIDE SEQUENCE [LARGE SCALE GENOMIC DNA]</scope>
    <source>
        <strain evidence="2">W744_W776</strain>
    </source>
</reference>
<accession>A0AAV6TK21</accession>
<dbReference type="GO" id="GO:0003676">
    <property type="term" value="F:nucleic acid binding"/>
    <property type="evidence" value="ECO:0007669"/>
    <property type="project" value="InterPro"/>
</dbReference>
<keyword evidence="3" id="KW-1185">Reference proteome</keyword>
<evidence type="ECO:0000259" key="1">
    <source>
        <dbReference type="Pfam" id="PF03184"/>
    </source>
</evidence>
<evidence type="ECO:0000313" key="2">
    <source>
        <dbReference type="EMBL" id="KAG8172290.1"/>
    </source>
</evidence>
<comment type="caution">
    <text evidence="2">The sequence shown here is derived from an EMBL/GenBank/DDBJ whole genome shotgun (WGS) entry which is preliminary data.</text>
</comment>
<dbReference type="EMBL" id="JAFNEN010002856">
    <property type="protein sequence ID" value="KAG8172290.1"/>
    <property type="molecule type" value="Genomic_DNA"/>
</dbReference>
<feature type="domain" description="DDE-1" evidence="1">
    <location>
        <begin position="14"/>
        <end position="85"/>
    </location>
</feature>
<dbReference type="Proteomes" id="UP000827092">
    <property type="component" value="Unassembled WGS sequence"/>
</dbReference>
<dbReference type="Pfam" id="PF03184">
    <property type="entry name" value="DDE_1"/>
    <property type="match status" value="1"/>
</dbReference>
<dbReference type="InterPro" id="IPR004875">
    <property type="entry name" value="DDE_SF_endonuclease_dom"/>
</dbReference>
<protein>
    <recommendedName>
        <fullName evidence="1">DDE-1 domain-containing protein</fullName>
    </recommendedName>
</protein>
<gene>
    <name evidence="2" type="ORF">JTE90_008577</name>
</gene>
<name>A0AAV6TK21_9ARAC</name>
<proteinExistence type="predicted"/>
<evidence type="ECO:0000313" key="3">
    <source>
        <dbReference type="Proteomes" id="UP000827092"/>
    </source>
</evidence>
<sequence length="112" mass="12414">MEVIYIPAMTYAKTSGVIMTSIPPHTSHKMQPLDKTVFSPFKSEYFQASGEWMATPGNHEKPVTIYDVAQLVGKAYAKAFTPANILIGVLVTGIYPLTQILFKEEEFVSSNL</sequence>